<protein>
    <submittedName>
        <fullName evidence="1">Uncharacterized protein</fullName>
    </submittedName>
</protein>
<accession>A0A8C7TWW7</accession>
<reference evidence="1" key="2">
    <citation type="submission" date="2025-08" db="UniProtKB">
        <authorList>
            <consortium name="Ensembl"/>
        </authorList>
    </citation>
    <scope>IDENTIFICATION</scope>
</reference>
<dbReference type="AlphaFoldDB" id="A0A8C7TWW7"/>
<reference evidence="1" key="3">
    <citation type="submission" date="2025-09" db="UniProtKB">
        <authorList>
            <consortium name="Ensembl"/>
        </authorList>
    </citation>
    <scope>IDENTIFICATION</scope>
</reference>
<sequence>MCSTTYLIFWQHSRFIVAVMVEHTWLKTRIEDLISGYKGRLNHSFDWPLWAGISMSKTYQTYTQDLFTAARQEILDLCLGKAPRHALNNLIVSLELEKWFKSDNIQNILYAELLAAVMYNSRGYFGCICFYLTFPFIFPDQTFPTRAPPFSCCPETSSYVICTCNTLSRLPPRSGPLFVQAAFGVSHSQWRVITNHTFCLEVTEDFTIGELNILGRVTMNTIAPWWEDTYEMSTRSLMESMAMVQELLQDSSYHLAHSQVIVNLAKKTSTILTSASLASAIYAYTWWDWVYRPCVLASQLVVTITLVQCCYCRHWITSLRKTTSTSFAMAPLVLSQPRGSKQGIIVVENRESKLM</sequence>
<reference evidence="1" key="1">
    <citation type="submission" date="2020-07" db="EMBL/GenBank/DDBJ databases">
        <title>A long reads based de novo assembly of the rainbow trout Arlee double haploid line genome.</title>
        <authorList>
            <person name="Gao G."/>
            <person name="Palti Y."/>
        </authorList>
    </citation>
    <scope>NUCLEOTIDE SEQUENCE [LARGE SCALE GENOMIC DNA]</scope>
</reference>
<proteinExistence type="predicted"/>
<evidence type="ECO:0000313" key="2">
    <source>
        <dbReference type="Proteomes" id="UP000694395"/>
    </source>
</evidence>
<dbReference type="GeneTree" id="ENSGT00940000177271"/>
<organism evidence="1 2">
    <name type="scientific">Oncorhynchus mykiss</name>
    <name type="common">Rainbow trout</name>
    <name type="synonym">Salmo gairdneri</name>
    <dbReference type="NCBI Taxonomy" id="8022"/>
    <lineage>
        <taxon>Eukaryota</taxon>
        <taxon>Metazoa</taxon>
        <taxon>Chordata</taxon>
        <taxon>Craniata</taxon>
        <taxon>Vertebrata</taxon>
        <taxon>Euteleostomi</taxon>
        <taxon>Actinopterygii</taxon>
        <taxon>Neopterygii</taxon>
        <taxon>Teleostei</taxon>
        <taxon>Protacanthopterygii</taxon>
        <taxon>Salmoniformes</taxon>
        <taxon>Salmonidae</taxon>
        <taxon>Salmoninae</taxon>
        <taxon>Oncorhynchus</taxon>
    </lineage>
</organism>
<dbReference type="Proteomes" id="UP000694395">
    <property type="component" value="Chromosome 7"/>
</dbReference>
<name>A0A8C7TWW7_ONCMY</name>
<dbReference type="Ensembl" id="ENSOMYT00000093761.2">
    <property type="protein sequence ID" value="ENSOMYP00000086029.1"/>
    <property type="gene ID" value="ENSOMYG00000039853.2"/>
</dbReference>
<keyword evidence="2" id="KW-1185">Reference proteome</keyword>
<evidence type="ECO:0000313" key="1">
    <source>
        <dbReference type="Ensembl" id="ENSOMYP00000086029.1"/>
    </source>
</evidence>